<accession>A0A8T2NPA6</accession>
<feature type="region of interest" description="Disordered" evidence="3">
    <location>
        <begin position="147"/>
        <end position="205"/>
    </location>
</feature>
<feature type="region of interest" description="Disordered" evidence="3">
    <location>
        <begin position="1"/>
        <end position="87"/>
    </location>
</feature>
<dbReference type="PROSITE" id="PS50001">
    <property type="entry name" value="SH2"/>
    <property type="match status" value="1"/>
</dbReference>
<name>A0A8T2NPA6_9TELE</name>
<evidence type="ECO:0000313" key="6">
    <source>
        <dbReference type="Proteomes" id="UP000824540"/>
    </source>
</evidence>
<dbReference type="Gene3D" id="3.30.505.10">
    <property type="entry name" value="SH2 domain"/>
    <property type="match status" value="1"/>
</dbReference>
<dbReference type="OrthoDB" id="5914531at2759"/>
<evidence type="ECO:0000256" key="1">
    <source>
        <dbReference type="ARBA" id="ARBA00022999"/>
    </source>
</evidence>
<dbReference type="PANTHER" id="PTHR15127">
    <property type="entry name" value="HEAVYWEIGHT, ISOFORM A"/>
    <property type="match status" value="1"/>
</dbReference>
<evidence type="ECO:0000256" key="3">
    <source>
        <dbReference type="SAM" id="MobiDB-lite"/>
    </source>
</evidence>
<feature type="domain" description="SH2" evidence="4">
    <location>
        <begin position="243"/>
        <end position="409"/>
    </location>
</feature>
<keyword evidence="6" id="KW-1185">Reference proteome</keyword>
<feature type="compositionally biased region" description="Basic and acidic residues" evidence="3">
    <location>
        <begin position="179"/>
        <end position="190"/>
    </location>
</feature>
<comment type="caution">
    <text evidence="5">The sequence shown here is derived from an EMBL/GenBank/DDBJ whole genome shotgun (WGS) entry which is preliminary data.</text>
</comment>
<dbReference type="AlphaFoldDB" id="A0A8T2NPA6"/>
<dbReference type="InterPro" id="IPR036860">
    <property type="entry name" value="SH2_dom_sf"/>
</dbReference>
<protein>
    <recommendedName>
        <fullName evidence="4">SH2 domain-containing protein</fullName>
    </recommendedName>
</protein>
<dbReference type="InterPro" id="IPR000980">
    <property type="entry name" value="SH2"/>
</dbReference>
<feature type="compositionally biased region" description="Basic and acidic residues" evidence="3">
    <location>
        <begin position="61"/>
        <end position="87"/>
    </location>
</feature>
<sequence length="414" mass="46847">MFGEHLRAPAVKEHNLHRSYDADAKPVQQIRGGRGSKDGSARQLPLYDTPYEPAENGGDSDPERPRCPRESRLPQDDERPPEEYDQPWEWKKDRISKAFAALLCYDCISYEGTVPAIGSESQRRKEESSTKPLKVEIKVIKDLPWPPPVGQLSSKPPLVEGMEAPPPPAQSSPRQTTCDQHHHVQFDSMEKPQVSPTKDGKARLSQRHSSGCLVNTKLGSLEHCTPTLGERIDPSMPLESQFWYHGAISRIDAESLLRLCKEASYLVRNSETSKNDFSLSLKYDHLNTYEDHWCFWSAGQRQPAGRWHIADMWRAVRTGGKRRVVGEGKLKALIGGKDWKSQPQQGAILRFGRSSQGFMHMKLSRTKDNKYVLGQNSCPFDSVPEIIHFYSSRKLPIKGAEHMSLLYPVAIRTL</sequence>
<feature type="compositionally biased region" description="Basic and acidic residues" evidence="3">
    <location>
        <begin position="1"/>
        <end position="24"/>
    </location>
</feature>
<organism evidence="5 6">
    <name type="scientific">Albula glossodonta</name>
    <name type="common">roundjaw bonefish</name>
    <dbReference type="NCBI Taxonomy" id="121402"/>
    <lineage>
        <taxon>Eukaryota</taxon>
        <taxon>Metazoa</taxon>
        <taxon>Chordata</taxon>
        <taxon>Craniata</taxon>
        <taxon>Vertebrata</taxon>
        <taxon>Euteleostomi</taxon>
        <taxon>Actinopterygii</taxon>
        <taxon>Neopterygii</taxon>
        <taxon>Teleostei</taxon>
        <taxon>Albuliformes</taxon>
        <taxon>Albulidae</taxon>
        <taxon>Albula</taxon>
    </lineage>
</organism>
<gene>
    <name evidence="5" type="ORF">JZ751_018221</name>
</gene>
<dbReference type="SUPFAM" id="SSF55550">
    <property type="entry name" value="SH2 domain"/>
    <property type="match status" value="1"/>
</dbReference>
<evidence type="ECO:0000259" key="4">
    <source>
        <dbReference type="PROSITE" id="PS50001"/>
    </source>
</evidence>
<reference evidence="5" key="1">
    <citation type="thesis" date="2021" institute="BYU ScholarsArchive" country="Provo, UT, USA">
        <title>Applications of and Algorithms for Genome Assembly and Genomic Analyses with an Emphasis on Marine Teleosts.</title>
        <authorList>
            <person name="Pickett B.D."/>
        </authorList>
    </citation>
    <scope>NUCLEOTIDE SEQUENCE</scope>
    <source>
        <strain evidence="5">HI-2016</strain>
    </source>
</reference>
<dbReference type="GO" id="GO:0001784">
    <property type="term" value="F:phosphotyrosine residue binding"/>
    <property type="evidence" value="ECO:0007669"/>
    <property type="project" value="TreeGrafter"/>
</dbReference>
<keyword evidence="1 2" id="KW-0727">SH2 domain</keyword>
<dbReference type="InterPro" id="IPR051846">
    <property type="entry name" value="SH2_domain_adapters"/>
</dbReference>
<dbReference type="EMBL" id="JAFBMS010000031">
    <property type="protein sequence ID" value="KAG9341904.1"/>
    <property type="molecule type" value="Genomic_DNA"/>
</dbReference>
<dbReference type="Proteomes" id="UP000824540">
    <property type="component" value="Unassembled WGS sequence"/>
</dbReference>
<dbReference type="PRINTS" id="PR00401">
    <property type="entry name" value="SH2DOMAIN"/>
</dbReference>
<dbReference type="PANTHER" id="PTHR15127:SF28">
    <property type="entry name" value="SH2 DOMAIN-CONTAINING ADAPTER PROTEIN F"/>
    <property type="match status" value="1"/>
</dbReference>
<evidence type="ECO:0000256" key="2">
    <source>
        <dbReference type="PROSITE-ProRule" id="PRU00191"/>
    </source>
</evidence>
<dbReference type="Pfam" id="PF00017">
    <property type="entry name" value="SH2"/>
    <property type="match status" value="1"/>
</dbReference>
<proteinExistence type="predicted"/>
<dbReference type="SMART" id="SM00252">
    <property type="entry name" value="SH2"/>
    <property type="match status" value="1"/>
</dbReference>
<evidence type="ECO:0000313" key="5">
    <source>
        <dbReference type="EMBL" id="KAG9341904.1"/>
    </source>
</evidence>